<dbReference type="PANTHER" id="PTHR36091:SF2">
    <property type="entry name" value="AMINOGLYCOSIDE PHOSPHOTRANSFERASE DOMAIN-CONTAINING PROTEIN"/>
    <property type="match status" value="1"/>
</dbReference>
<dbReference type="FunCoup" id="E4V6C6">
    <property type="interactions" value="15"/>
</dbReference>
<evidence type="ECO:0000313" key="3">
    <source>
        <dbReference type="Proteomes" id="UP000002669"/>
    </source>
</evidence>
<dbReference type="AlphaFoldDB" id="E4V6C6"/>
<evidence type="ECO:0000256" key="1">
    <source>
        <dbReference type="SAM" id="MobiDB-lite"/>
    </source>
</evidence>
<dbReference type="EMBL" id="DS989830">
    <property type="protein sequence ID" value="EFR05309.1"/>
    <property type="molecule type" value="Genomic_DNA"/>
</dbReference>
<dbReference type="eggNOG" id="ENOG502R7NE">
    <property type="taxonomic scope" value="Eukaryota"/>
</dbReference>
<dbReference type="HOGENOM" id="CLU_019189_9_1_1"/>
<feature type="compositionally biased region" description="Basic and acidic residues" evidence="1">
    <location>
        <begin position="1"/>
        <end position="16"/>
    </location>
</feature>
<dbReference type="STRING" id="535722.E4V6C6"/>
<feature type="region of interest" description="Disordered" evidence="1">
    <location>
        <begin position="534"/>
        <end position="563"/>
    </location>
</feature>
<name>E4V6C6_ARTGP</name>
<feature type="region of interest" description="Disordered" evidence="1">
    <location>
        <begin position="1"/>
        <end position="23"/>
    </location>
</feature>
<dbReference type="Gene3D" id="3.30.200.20">
    <property type="entry name" value="Phosphorylase Kinase, domain 1"/>
    <property type="match status" value="1"/>
</dbReference>
<dbReference type="OMA" id="PTTDYMF"/>
<dbReference type="PANTHER" id="PTHR36091">
    <property type="entry name" value="ALTERED INHERITANCE OF MITOCHONDRIA PROTEIN 9, MITOCHONDRIAL"/>
    <property type="match status" value="1"/>
</dbReference>
<accession>E4V6C6</accession>
<dbReference type="OrthoDB" id="10003767at2759"/>
<keyword evidence="3" id="KW-1185">Reference proteome</keyword>
<dbReference type="InParanoid" id="E4V6C6"/>
<dbReference type="VEuPathDB" id="FungiDB:MGYG_08320"/>
<sequence length="563" mass="64800">MFFEALDKPNINDESSRNCQDADVSKGLGRMKGSLSTRPGRFLFNEQRRLEERRVEFDVDALKRAAETHLGRGKITSLTKLAEGGVNRVFLLTTEDGFQAIAKIPYKITVPNHYTTASEVATTDFLRSKGIPVPYIFGWSADPNNPVGVEYIIMEKASGIPLETKWFNLSKDERLPLVTSLVDIEKKLFAIPFGHFGSIYYRTDVPSDLQQDLYIKDAVSSADERFCIGPTADYMFWYGKRAELEVDRGPWKTPSDYLTSIGKREYEWTLKYGKPRPVRFPHVVNFEGINSPDDHIRLLSQYWPWLPTYLVEIPTEISTAQPCVTQILLLETYLYARKHTRSRVLSIGNMLLCLHCSLPRDTLQCFRALIAPPPRTLEKPTLPDNYDSLSPDQKLAVDEIYRRRALHYIYMAFTGGLNEPHLAGMTDPRVLVTQHLVERAEKKWSGDIFSLKGALIRIKENWDCFNERLPEPIPCPISFPESEITGYYEQEQTWFEMNLLVEHWKSELQGVNDDGWVRAEAYDEAVQKNAEIKQGLLNDSDTEEERQYVLQQWPSQDHEEDPN</sequence>
<dbReference type="GeneID" id="10024646"/>
<dbReference type="InterPro" id="IPR011009">
    <property type="entry name" value="Kinase-like_dom_sf"/>
</dbReference>
<organism evidence="3">
    <name type="scientific">Arthroderma gypseum (strain ATCC MYA-4604 / CBS 118893)</name>
    <name type="common">Microsporum gypseum</name>
    <dbReference type="NCBI Taxonomy" id="535722"/>
    <lineage>
        <taxon>Eukaryota</taxon>
        <taxon>Fungi</taxon>
        <taxon>Dikarya</taxon>
        <taxon>Ascomycota</taxon>
        <taxon>Pezizomycotina</taxon>
        <taxon>Eurotiomycetes</taxon>
        <taxon>Eurotiomycetidae</taxon>
        <taxon>Onygenales</taxon>
        <taxon>Arthrodermataceae</taxon>
        <taxon>Nannizzia</taxon>
    </lineage>
</organism>
<dbReference type="GO" id="GO:0005739">
    <property type="term" value="C:mitochondrion"/>
    <property type="evidence" value="ECO:0007669"/>
    <property type="project" value="TreeGrafter"/>
</dbReference>
<protein>
    <recommendedName>
        <fullName evidence="4">Phosphotransferase enzyme family protein</fullName>
    </recommendedName>
</protein>
<gene>
    <name evidence="2" type="ORF">MGYG_08320</name>
</gene>
<dbReference type="RefSeq" id="XP_003169416.1">
    <property type="nucleotide sequence ID" value="XM_003169368.1"/>
</dbReference>
<dbReference type="SUPFAM" id="SSF56112">
    <property type="entry name" value="Protein kinase-like (PK-like)"/>
    <property type="match status" value="1"/>
</dbReference>
<evidence type="ECO:0000313" key="2">
    <source>
        <dbReference type="EMBL" id="EFR05309.1"/>
    </source>
</evidence>
<proteinExistence type="predicted"/>
<evidence type="ECO:0008006" key="4">
    <source>
        <dbReference type="Google" id="ProtNLM"/>
    </source>
</evidence>
<dbReference type="InterPro" id="IPR051035">
    <property type="entry name" value="Mito_inheritance_9"/>
</dbReference>
<dbReference type="Proteomes" id="UP000002669">
    <property type="component" value="Unassembled WGS sequence"/>
</dbReference>
<reference evidence="3" key="1">
    <citation type="journal article" date="2012" name="MBio">
        <title>Comparative genome analysis of Trichophyton rubrum and related dermatophytes reveals candidate genes involved in infection.</title>
        <authorList>
            <person name="Martinez D.A."/>
            <person name="Oliver B.G."/>
            <person name="Graeser Y."/>
            <person name="Goldberg J.M."/>
            <person name="Li W."/>
            <person name="Martinez-Rossi N.M."/>
            <person name="Monod M."/>
            <person name="Shelest E."/>
            <person name="Barton R.C."/>
            <person name="Birch E."/>
            <person name="Brakhage A.A."/>
            <person name="Chen Z."/>
            <person name="Gurr S.J."/>
            <person name="Heiman D."/>
            <person name="Heitman J."/>
            <person name="Kosti I."/>
            <person name="Rossi A."/>
            <person name="Saif S."/>
            <person name="Samalova M."/>
            <person name="Saunders C.W."/>
            <person name="Shea T."/>
            <person name="Summerbell R.C."/>
            <person name="Xu J."/>
            <person name="Young S."/>
            <person name="Zeng Q."/>
            <person name="Birren B.W."/>
            <person name="Cuomo C.A."/>
            <person name="White T.C."/>
        </authorList>
    </citation>
    <scope>NUCLEOTIDE SEQUENCE [LARGE SCALE GENOMIC DNA]</scope>
    <source>
        <strain evidence="3">ATCC MYA-4604 / CBS 118893</strain>
    </source>
</reference>